<keyword evidence="1" id="KW-0378">Hydrolase</keyword>
<dbReference type="EC" id="3.1.1.3" evidence="1"/>
<reference evidence="2 4" key="2">
    <citation type="submission" date="2019-10" db="EMBL/GenBank/DDBJ databases">
        <authorList>
            <person name="Karimi E."/>
        </authorList>
    </citation>
    <scope>NUCLEOTIDE SEQUENCE [LARGE SCALE GENOMIC DNA]</scope>
    <source>
        <strain evidence="2">Sphingobacterium sp. 8BC</strain>
    </source>
</reference>
<dbReference type="GeneID" id="97181626"/>
<accession>A0A2X2J063</accession>
<accession>A0A654CX29</accession>
<sequence length="261" mass="29028">MTAFTLRYPIILIHGTAAGDNSLFWGRIPKTFKKNNISFFYGKTDGWGSVANNAQMLKRNLSDLAEKTGATKFNLIAHSKGGIDARYFISTLKGHQMVASLSTISTPHLGTPIADYLMEKHLSRDCVTKKLIQRLSFLFGGQSPAPIELIRDLSVKEMRVFNQLNPNMDNVFYQSFASTMTKPQDDLFYALSFKYLRRLVGENDGMVPLESAVWGANFKHIHASQGISHAGITDVIRKNIGDVDIPQIYLDIIRGLGALGL</sequence>
<dbReference type="RefSeq" id="WP_070567205.1">
    <property type="nucleotide sequence ID" value="NZ_CP068086.1"/>
</dbReference>
<gene>
    <name evidence="1" type="primary">lipA_2</name>
    <name evidence="1" type="ORF">NCTC11343_01457</name>
    <name evidence="2" type="ORF">SPHINGO8BC_51325</name>
</gene>
<evidence type="ECO:0000313" key="4">
    <source>
        <dbReference type="Proteomes" id="UP000432350"/>
    </source>
</evidence>
<dbReference type="GO" id="GO:0004806">
    <property type="term" value="F:triacylglycerol lipase activity"/>
    <property type="evidence" value="ECO:0007669"/>
    <property type="project" value="UniProtKB-EC"/>
</dbReference>
<evidence type="ECO:0000313" key="3">
    <source>
        <dbReference type="Proteomes" id="UP000251241"/>
    </source>
</evidence>
<organism evidence="1 3">
    <name type="scientific">Sphingobacterium multivorum</name>
    <dbReference type="NCBI Taxonomy" id="28454"/>
    <lineage>
        <taxon>Bacteria</taxon>
        <taxon>Pseudomonadati</taxon>
        <taxon>Bacteroidota</taxon>
        <taxon>Sphingobacteriia</taxon>
        <taxon>Sphingobacteriales</taxon>
        <taxon>Sphingobacteriaceae</taxon>
        <taxon>Sphingobacterium</taxon>
    </lineage>
</organism>
<dbReference type="Gene3D" id="3.40.50.1820">
    <property type="entry name" value="alpha/beta hydrolase"/>
    <property type="match status" value="1"/>
</dbReference>
<protein>
    <submittedName>
        <fullName evidence="2">Alpha/beta hydrolase</fullName>
    </submittedName>
    <submittedName>
        <fullName evidence="1">Lipase</fullName>
        <ecNumber evidence="1">3.1.1.3</ecNumber>
    </submittedName>
</protein>
<name>A0A2X2J063_SPHMU</name>
<dbReference type="PANTHER" id="PTHR11440">
    <property type="entry name" value="LECITHIN-CHOLESTEROL ACYLTRANSFERASE-RELATED"/>
    <property type="match status" value="1"/>
</dbReference>
<reference evidence="1 3" key="1">
    <citation type="submission" date="2018-06" db="EMBL/GenBank/DDBJ databases">
        <authorList>
            <consortium name="Pathogen Informatics"/>
            <person name="Doyle S."/>
        </authorList>
    </citation>
    <scope>NUCLEOTIDE SEQUENCE [LARGE SCALE GENOMIC DNA]</scope>
    <source>
        <strain evidence="1 3">NCTC11343</strain>
    </source>
</reference>
<dbReference type="Proteomes" id="UP000432350">
    <property type="component" value="Unassembled WGS sequence"/>
</dbReference>
<dbReference type="EMBL" id="CABWMV010000024">
    <property type="protein sequence ID" value="VXC98075.1"/>
    <property type="molecule type" value="Genomic_DNA"/>
</dbReference>
<evidence type="ECO:0000313" key="2">
    <source>
        <dbReference type="EMBL" id="VXC98075.1"/>
    </source>
</evidence>
<dbReference type="Proteomes" id="UP000251241">
    <property type="component" value="Unassembled WGS sequence"/>
</dbReference>
<dbReference type="SUPFAM" id="SSF53474">
    <property type="entry name" value="alpha/beta-Hydrolases"/>
    <property type="match status" value="1"/>
</dbReference>
<dbReference type="EMBL" id="UAUU01000005">
    <property type="protein sequence ID" value="SPZ84903.1"/>
    <property type="molecule type" value="Genomic_DNA"/>
</dbReference>
<dbReference type="AlphaFoldDB" id="A0A2X2J063"/>
<dbReference type="InterPro" id="IPR029058">
    <property type="entry name" value="AB_hydrolase_fold"/>
</dbReference>
<dbReference type="Pfam" id="PF02089">
    <property type="entry name" value="Palm_thioest"/>
    <property type="match status" value="1"/>
</dbReference>
<proteinExistence type="predicted"/>
<evidence type="ECO:0000313" key="1">
    <source>
        <dbReference type="EMBL" id="SPZ84903.1"/>
    </source>
</evidence>